<evidence type="ECO:0000256" key="5">
    <source>
        <dbReference type="ARBA" id="ARBA00022679"/>
    </source>
</evidence>
<evidence type="ECO:0000256" key="1">
    <source>
        <dbReference type="ARBA" id="ARBA00001946"/>
    </source>
</evidence>
<evidence type="ECO:0000256" key="8">
    <source>
        <dbReference type="ARBA" id="ARBA00022842"/>
    </source>
</evidence>
<dbReference type="GO" id="GO:0046872">
    <property type="term" value="F:metal ion binding"/>
    <property type="evidence" value="ECO:0007669"/>
    <property type="project" value="UniProtKB-KW"/>
</dbReference>
<dbReference type="PANTHER" id="PTHR30040">
    <property type="entry name" value="THIAMINE BIOSYNTHESIS LIPOPROTEIN APBE"/>
    <property type="match status" value="1"/>
</dbReference>
<dbReference type="AlphaFoldDB" id="A0A7M1XI10"/>
<dbReference type="PANTHER" id="PTHR30040:SF2">
    <property type="entry name" value="FAD:PROTEIN FMN TRANSFERASE"/>
    <property type="match status" value="1"/>
</dbReference>
<evidence type="ECO:0000256" key="10">
    <source>
        <dbReference type="ARBA" id="ARBA00048540"/>
    </source>
</evidence>
<keyword evidence="4" id="KW-0285">Flavoprotein</keyword>
<protein>
    <recommendedName>
        <fullName evidence="3">FAD:protein FMN transferase</fullName>
        <ecNumber evidence="2">2.7.1.180</ecNumber>
    </recommendedName>
    <alternativeName>
        <fullName evidence="9">Flavin transferase</fullName>
    </alternativeName>
</protein>
<reference evidence="11 12" key="1">
    <citation type="submission" date="2018-08" db="EMBL/GenBank/DDBJ databases">
        <title>The first complete genome of Treponema rectale (CHPAT), a commensal spirochete of the bovine rectum.</title>
        <authorList>
            <person name="Staton G.J."/>
            <person name="Clegg S.R."/>
            <person name="Carter S.D."/>
            <person name="Radford A.D."/>
            <person name="Darby A."/>
            <person name="Hall N."/>
            <person name="Birtles R.J."/>
            <person name="Evans N.J."/>
        </authorList>
    </citation>
    <scope>NUCLEOTIDE SEQUENCE [LARGE SCALE GENOMIC DNA]</scope>
    <source>
        <strain evidence="11 12">CHPA</strain>
    </source>
</reference>
<evidence type="ECO:0000256" key="3">
    <source>
        <dbReference type="ARBA" id="ARBA00016337"/>
    </source>
</evidence>
<dbReference type="GO" id="GO:0016740">
    <property type="term" value="F:transferase activity"/>
    <property type="evidence" value="ECO:0007669"/>
    <property type="project" value="UniProtKB-KW"/>
</dbReference>
<keyword evidence="5 11" id="KW-0808">Transferase</keyword>
<organism evidence="11 12">
    <name type="scientific">Treponema rectale</name>
    <dbReference type="NCBI Taxonomy" id="744512"/>
    <lineage>
        <taxon>Bacteria</taxon>
        <taxon>Pseudomonadati</taxon>
        <taxon>Spirochaetota</taxon>
        <taxon>Spirochaetia</taxon>
        <taxon>Spirochaetales</taxon>
        <taxon>Treponemataceae</taxon>
        <taxon>Treponema</taxon>
    </lineage>
</organism>
<dbReference type="SUPFAM" id="SSF143631">
    <property type="entry name" value="ApbE-like"/>
    <property type="match status" value="1"/>
</dbReference>
<name>A0A7M1XI10_9SPIR</name>
<evidence type="ECO:0000256" key="6">
    <source>
        <dbReference type="ARBA" id="ARBA00022723"/>
    </source>
</evidence>
<dbReference type="InterPro" id="IPR003374">
    <property type="entry name" value="ApbE-like_sf"/>
</dbReference>
<evidence type="ECO:0000256" key="2">
    <source>
        <dbReference type="ARBA" id="ARBA00011955"/>
    </source>
</evidence>
<dbReference type="EMBL" id="CP031517">
    <property type="protein sequence ID" value="QOS39116.1"/>
    <property type="molecule type" value="Genomic_DNA"/>
</dbReference>
<keyword evidence="6" id="KW-0479">Metal-binding</keyword>
<comment type="cofactor">
    <cofactor evidence="1">
        <name>Mg(2+)</name>
        <dbReference type="ChEBI" id="CHEBI:18420"/>
    </cofactor>
</comment>
<comment type="catalytic activity">
    <reaction evidence="10">
        <text>L-threonyl-[protein] + FAD = FMN-L-threonyl-[protein] + AMP + H(+)</text>
        <dbReference type="Rhea" id="RHEA:36847"/>
        <dbReference type="Rhea" id="RHEA-COMP:11060"/>
        <dbReference type="Rhea" id="RHEA-COMP:11061"/>
        <dbReference type="ChEBI" id="CHEBI:15378"/>
        <dbReference type="ChEBI" id="CHEBI:30013"/>
        <dbReference type="ChEBI" id="CHEBI:57692"/>
        <dbReference type="ChEBI" id="CHEBI:74257"/>
        <dbReference type="ChEBI" id="CHEBI:456215"/>
        <dbReference type="EC" id="2.7.1.180"/>
    </reaction>
</comment>
<dbReference type="Proteomes" id="UP000593591">
    <property type="component" value="Chromosome"/>
</dbReference>
<evidence type="ECO:0000313" key="12">
    <source>
        <dbReference type="Proteomes" id="UP000593591"/>
    </source>
</evidence>
<evidence type="ECO:0000313" key="11">
    <source>
        <dbReference type="EMBL" id="QOS39116.1"/>
    </source>
</evidence>
<sequence length="537" mass="62054">MKSIHDFLFLIPIRMQILFHQHYYKRFIGMDNLNWFIIISMKQKAFLLLPILLLSSCDSSQVAMVTSFLSPYYIPKSNNRVCIKDEEIISPFNTSINTSLYHYVSDYSNDTLNSIRDEINFKLEYFHALSDRHYSYTLDGKDILNVKAINDSYGKNKSLVVDDFLYHLLKESYQFTLHSQGRYNMFLGSLNDIYEEKFAKLDNQQSMKEKVFQDMAHLHFASFSEEEKKAIDEVIKNTPISQSELEQSLTFDDEKKSVTFHEITRDGIPLKNVQISLGGNAKGFATEKITNDLKKEYPGISLVMNSGTSSIKALGTRPDKKDWILRYINPAYQEYLDSESNPYNDYEFTISYPGQFNLSTSGNYENYFYEIQGKKMVKNSHILDATTGYSNNYFDQVSVFLNDAGLADMYTTALMNTSSIEEASLLFDSLNQIYQQHDAEMILSYKEYQGEYFSYSLDCYQPLSSFDLPIAVLKDGSEYANDYQSLNLSDIVSYKTNLACPFKQVYCLTSELYQKASLITDKLKKPDNVISLLREIK</sequence>
<evidence type="ECO:0000256" key="7">
    <source>
        <dbReference type="ARBA" id="ARBA00022827"/>
    </source>
</evidence>
<evidence type="ECO:0000256" key="9">
    <source>
        <dbReference type="ARBA" id="ARBA00031306"/>
    </source>
</evidence>
<dbReference type="KEGG" id="trc:DYE49_01055"/>
<keyword evidence="8" id="KW-0460">Magnesium</keyword>
<gene>
    <name evidence="11" type="ORF">DYE49_01055</name>
</gene>
<proteinExistence type="predicted"/>
<evidence type="ECO:0000256" key="4">
    <source>
        <dbReference type="ARBA" id="ARBA00022630"/>
    </source>
</evidence>
<dbReference type="EC" id="2.7.1.180" evidence="2"/>
<dbReference type="Gene3D" id="3.10.520.10">
    <property type="entry name" value="ApbE-like domains"/>
    <property type="match status" value="1"/>
</dbReference>
<dbReference type="Pfam" id="PF02424">
    <property type="entry name" value="ApbE"/>
    <property type="match status" value="1"/>
</dbReference>
<accession>A0A7M1XI10</accession>
<keyword evidence="7" id="KW-0274">FAD</keyword>
<dbReference type="InterPro" id="IPR024932">
    <property type="entry name" value="ApbE"/>
</dbReference>